<dbReference type="EMBL" id="BMDG01000009">
    <property type="protein sequence ID" value="GGI09851.1"/>
    <property type="molecule type" value="Genomic_DNA"/>
</dbReference>
<dbReference type="RefSeq" id="WP_188524345.1">
    <property type="nucleotide sequence ID" value="NZ_BMDG01000009.1"/>
</dbReference>
<sequence length="478" mass="53921">MPTHDADARPAARARTPRRAGRRLRLFHFDIKTYGNYGDTLLFEAVREVFEGFAGGTCFEITGSASLRDPVGPRLVDHINEHADAVVVGGGGLFLRDTNENSRSGWQWNISLEQLRRIEVPLVVFAVGNNRFIDQADFAEPFREHVNLTLDKSVFFGLRNQGSVRTIREYVDHDPERVEYQPCPTTISSSLFPDLYRAEPDDGDGRVLAVESIVGRRQTAAGFDKQRIYADQADVLERLRGEGWKVVSVPHARADMRFAELLRERGLVDAEHVLWGNREVLFAGVRAFADLPVVLGTRGHAQMVPFGMGAVPLSLHVHHKTRYFASDIGHPEWALDPRAASLTDDLYRTVHDVTERRAELRAELAEVRRGFHDTTLANLATIYRRITGVAVEPSFTPLTPRERRLAARSYDAALERSRAEVRLRTKNRELGAKDDELRTLGTEIEQVRATLRAARESVGRGSLVERAARRARRLVRPR</sequence>
<evidence type="ECO:0000313" key="2">
    <source>
        <dbReference type="EMBL" id="GGI09851.1"/>
    </source>
</evidence>
<dbReference type="PANTHER" id="PTHR36836:SF1">
    <property type="entry name" value="COLANIC ACID BIOSYNTHESIS PROTEIN WCAK"/>
    <property type="match status" value="1"/>
</dbReference>
<name>A0ABQ2B807_9MICO</name>
<organism evidence="2 3">
    <name type="scientific">Isoptericola cucumis</name>
    <dbReference type="NCBI Taxonomy" id="1776856"/>
    <lineage>
        <taxon>Bacteria</taxon>
        <taxon>Bacillati</taxon>
        <taxon>Actinomycetota</taxon>
        <taxon>Actinomycetes</taxon>
        <taxon>Micrococcales</taxon>
        <taxon>Promicromonosporaceae</taxon>
        <taxon>Isoptericola</taxon>
    </lineage>
</organism>
<protein>
    <recommendedName>
        <fullName evidence="1">Polysaccharide pyruvyl transferase domain-containing protein</fullName>
    </recommendedName>
</protein>
<dbReference type="PANTHER" id="PTHR36836">
    <property type="entry name" value="COLANIC ACID BIOSYNTHESIS PROTEIN WCAK"/>
    <property type="match status" value="1"/>
</dbReference>
<dbReference type="Pfam" id="PF04230">
    <property type="entry name" value="PS_pyruv_trans"/>
    <property type="match status" value="1"/>
</dbReference>
<evidence type="ECO:0000259" key="1">
    <source>
        <dbReference type="Pfam" id="PF04230"/>
    </source>
</evidence>
<reference evidence="3" key="1">
    <citation type="journal article" date="2019" name="Int. J. Syst. Evol. Microbiol.">
        <title>The Global Catalogue of Microorganisms (GCM) 10K type strain sequencing project: providing services to taxonomists for standard genome sequencing and annotation.</title>
        <authorList>
            <consortium name="The Broad Institute Genomics Platform"/>
            <consortium name="The Broad Institute Genome Sequencing Center for Infectious Disease"/>
            <person name="Wu L."/>
            <person name="Ma J."/>
        </authorList>
    </citation>
    <scope>NUCLEOTIDE SEQUENCE [LARGE SCALE GENOMIC DNA]</scope>
    <source>
        <strain evidence="3">CCM 8653</strain>
    </source>
</reference>
<keyword evidence="3" id="KW-1185">Reference proteome</keyword>
<dbReference type="Proteomes" id="UP000632535">
    <property type="component" value="Unassembled WGS sequence"/>
</dbReference>
<feature type="domain" description="Polysaccharide pyruvyl transferase" evidence="1">
    <location>
        <begin position="36"/>
        <end position="257"/>
    </location>
</feature>
<proteinExistence type="predicted"/>
<comment type="caution">
    <text evidence="2">The sequence shown here is derived from an EMBL/GenBank/DDBJ whole genome shotgun (WGS) entry which is preliminary data.</text>
</comment>
<accession>A0ABQ2B807</accession>
<dbReference type="InterPro" id="IPR007345">
    <property type="entry name" value="Polysacch_pyruvyl_Trfase"/>
</dbReference>
<gene>
    <name evidence="2" type="ORF">GCM10007368_28260</name>
</gene>
<evidence type="ECO:0000313" key="3">
    <source>
        <dbReference type="Proteomes" id="UP000632535"/>
    </source>
</evidence>